<dbReference type="SMART" id="SM00382">
    <property type="entry name" value="AAA"/>
    <property type="match status" value="2"/>
</dbReference>
<dbReference type="Gene3D" id="3.40.50.300">
    <property type="entry name" value="P-loop containing nucleotide triphosphate hydrolases"/>
    <property type="match status" value="2"/>
</dbReference>
<dbReference type="InterPro" id="IPR050319">
    <property type="entry name" value="ABC_transp_ATP-bind"/>
</dbReference>
<dbReference type="RefSeq" id="WP_185980438.1">
    <property type="nucleotide sequence ID" value="NZ_CP060204.1"/>
</dbReference>
<dbReference type="GO" id="GO:0005524">
    <property type="term" value="F:ATP binding"/>
    <property type="evidence" value="ECO:0007669"/>
    <property type="project" value="UniProtKB-KW"/>
</dbReference>
<keyword evidence="4 6" id="KW-0067">ATP-binding</keyword>
<evidence type="ECO:0000256" key="4">
    <source>
        <dbReference type="ARBA" id="ARBA00022840"/>
    </source>
</evidence>
<dbReference type="PROSITE" id="PS00211">
    <property type="entry name" value="ABC_TRANSPORTER_1"/>
    <property type="match status" value="2"/>
</dbReference>
<dbReference type="NCBIfam" id="NF007739">
    <property type="entry name" value="PRK10419.1"/>
    <property type="match status" value="2"/>
</dbReference>
<dbReference type="Pfam" id="PF00005">
    <property type="entry name" value="ABC_tran"/>
    <property type="match status" value="2"/>
</dbReference>
<dbReference type="GO" id="GO:0015833">
    <property type="term" value="P:peptide transport"/>
    <property type="evidence" value="ECO:0007669"/>
    <property type="project" value="InterPro"/>
</dbReference>
<sequence length="549" mass="59691">MQELLRIDHLTAGYGGDAVIEDISISLHTGEVLGIVGESGSGKSTLLKAIAQIRGLSTEIHAGTVSFDTKNLAVLSEGERRRLRGEEIAMVFQYAGASLNPTRQIGTQLVETMRAHTDLSREEIYARAAEVFGGMGFPDVRRILATYPFELSGGMAQRAAIALAVILRPQLLLADEPTSALDATIQLQVLDELRALKERTGTAILLITHNIGVVRHIADRVAVMCKGRIVEQGSVTEVLENPQHPYTRELLAAVPKMSAATHMDCDRRDHTEENAVPIASPVTTGEEDRISSGRGAHFQDLLRFDNVSMHFDDAAGRVQAIDGISFSLARRELLGIVGESGSGKSTIAKLLTGLHTPTGGKILLDGKDITHAVGKERRTLYTRIQMVFQDAVGSFNPRRTVGAMIGETICRLCTPDARATEKRVAELLTEVGLPTSYATRYPHEMSGGECQRAAIARAMAVHPEILVCDEATSALDVSVQAKIISLLLHLQREHGMSLLFISHDLPLVSSIADRVLIMQNGRIVEQGETSRVLREPSEDYTRNLLRAAL</sequence>
<evidence type="ECO:0000313" key="6">
    <source>
        <dbReference type="EMBL" id="QNH54460.1"/>
    </source>
</evidence>
<reference evidence="6 7" key="1">
    <citation type="submission" date="2020-07" db="EMBL/GenBank/DDBJ databases">
        <title>Complete genome and description of Selenomonas timonensis sp. nov., a new bacterium isolated from a gingivitis subject.</title>
        <authorList>
            <person name="Antezack A."/>
        </authorList>
    </citation>
    <scope>NUCLEOTIDE SEQUENCE [LARGE SCALE GENOMIC DNA]</scope>
    <source>
        <strain evidence="6 7">Marseille-Q3039</strain>
    </source>
</reference>
<keyword evidence="2" id="KW-0813">Transport</keyword>
<keyword evidence="3" id="KW-0547">Nucleotide-binding</keyword>
<evidence type="ECO:0000259" key="5">
    <source>
        <dbReference type="PROSITE" id="PS50893"/>
    </source>
</evidence>
<dbReference type="KEGG" id="stim:H1B31_00320"/>
<gene>
    <name evidence="6" type="ORF">H1B31_00320</name>
</gene>
<dbReference type="CDD" id="cd03257">
    <property type="entry name" value="ABC_NikE_OppD_transporters"/>
    <property type="match status" value="2"/>
</dbReference>
<comment type="similarity">
    <text evidence="1">Belongs to the ABC transporter superfamily.</text>
</comment>
<dbReference type="NCBIfam" id="NF008453">
    <property type="entry name" value="PRK11308.1"/>
    <property type="match status" value="2"/>
</dbReference>
<dbReference type="PANTHER" id="PTHR43776:SF7">
    <property type="entry name" value="D,D-DIPEPTIDE TRANSPORT ATP-BINDING PROTEIN DDPF-RELATED"/>
    <property type="match status" value="1"/>
</dbReference>
<dbReference type="AlphaFoldDB" id="A0A7G7VK17"/>
<dbReference type="PANTHER" id="PTHR43776">
    <property type="entry name" value="TRANSPORT ATP-BINDING PROTEIN"/>
    <property type="match status" value="1"/>
</dbReference>
<evidence type="ECO:0000256" key="2">
    <source>
        <dbReference type="ARBA" id="ARBA00022448"/>
    </source>
</evidence>
<protein>
    <submittedName>
        <fullName evidence="6">ABC transporter ATP-binding protein</fullName>
    </submittedName>
</protein>
<dbReference type="InterPro" id="IPR027417">
    <property type="entry name" value="P-loop_NTPase"/>
</dbReference>
<dbReference type="Proteomes" id="UP000515480">
    <property type="component" value="Chromosome"/>
</dbReference>
<dbReference type="InterPro" id="IPR003439">
    <property type="entry name" value="ABC_transporter-like_ATP-bd"/>
</dbReference>
<dbReference type="SUPFAM" id="SSF52540">
    <property type="entry name" value="P-loop containing nucleoside triphosphate hydrolases"/>
    <property type="match status" value="2"/>
</dbReference>
<evidence type="ECO:0000313" key="7">
    <source>
        <dbReference type="Proteomes" id="UP000515480"/>
    </source>
</evidence>
<dbReference type="InterPro" id="IPR003593">
    <property type="entry name" value="AAA+_ATPase"/>
</dbReference>
<organism evidence="6 7">
    <name type="scientific">Selenomonas timonae</name>
    <dbReference type="NCBI Taxonomy" id="2754044"/>
    <lineage>
        <taxon>Bacteria</taxon>
        <taxon>Bacillati</taxon>
        <taxon>Bacillota</taxon>
        <taxon>Negativicutes</taxon>
        <taxon>Selenomonadales</taxon>
        <taxon>Selenomonadaceae</taxon>
        <taxon>Selenomonas</taxon>
    </lineage>
</organism>
<dbReference type="PROSITE" id="PS50893">
    <property type="entry name" value="ABC_TRANSPORTER_2"/>
    <property type="match status" value="2"/>
</dbReference>
<dbReference type="GO" id="GO:0055085">
    <property type="term" value="P:transmembrane transport"/>
    <property type="evidence" value="ECO:0007669"/>
    <property type="project" value="UniProtKB-ARBA"/>
</dbReference>
<dbReference type="InterPro" id="IPR013563">
    <property type="entry name" value="Oligopep_ABC_C"/>
</dbReference>
<feature type="domain" description="ABC transporter" evidence="5">
    <location>
        <begin position="302"/>
        <end position="545"/>
    </location>
</feature>
<dbReference type="EMBL" id="CP060204">
    <property type="protein sequence ID" value="QNH54460.1"/>
    <property type="molecule type" value="Genomic_DNA"/>
</dbReference>
<dbReference type="GO" id="GO:0016887">
    <property type="term" value="F:ATP hydrolysis activity"/>
    <property type="evidence" value="ECO:0007669"/>
    <property type="project" value="InterPro"/>
</dbReference>
<evidence type="ECO:0000256" key="1">
    <source>
        <dbReference type="ARBA" id="ARBA00005417"/>
    </source>
</evidence>
<dbReference type="InterPro" id="IPR017871">
    <property type="entry name" value="ABC_transporter-like_CS"/>
</dbReference>
<keyword evidence="7" id="KW-1185">Reference proteome</keyword>
<dbReference type="Pfam" id="PF08352">
    <property type="entry name" value="oligo_HPY"/>
    <property type="match status" value="1"/>
</dbReference>
<name>A0A7G7VK17_9FIRM</name>
<accession>A0A7G7VK17</accession>
<proteinExistence type="inferred from homology"/>
<feature type="domain" description="ABC transporter" evidence="5">
    <location>
        <begin position="5"/>
        <end position="251"/>
    </location>
</feature>
<evidence type="ECO:0000256" key="3">
    <source>
        <dbReference type="ARBA" id="ARBA00022741"/>
    </source>
</evidence>